<feature type="transmembrane region" description="Helical" evidence="1">
    <location>
        <begin position="12"/>
        <end position="40"/>
    </location>
</feature>
<sequence length="382" mass="41371">MAMELALVDPDLLPLLFAFMIATLSETGRLACLLFSAAFGSRPRLSAFDWWLRLLERASRIGSEWGAALNLLLVVLGVAFLGRPLVLVMRSQLALLTLMLCRSFRDTLIRATTTLAAGHAEARVIDKEPPRALCASLVASKLQTGFQLVGRALFTMCAAAISAAWGLLQLLLLFLPPAMALGASVVAVEWLVEHEDQPSTTLLLPLSACWAVYSHLVRRWITPLAAHDRESSSAWRLVVHVIIIIAAVAASAATAMVAPALARVGYSWSLHRRLSQGSQVAQLALPLLSANTLTSMQAQARRSTEQFARKLTRHRVASRPVEANEICAICHDNLVDDDSAPKAPIGLAHCKWGCGRAVHAACMEGWRKHSACASCVFCGADW</sequence>
<dbReference type="PANTHER" id="PTHR21540">
    <property type="entry name" value="RING FINGER AND SWIM DOMAIN-CONTAINING PROTEIN 2"/>
    <property type="match status" value="1"/>
</dbReference>
<dbReference type="AlphaFoldDB" id="A0A6V4MVL1"/>
<keyword evidence="1" id="KW-0472">Membrane</keyword>
<keyword evidence="1" id="KW-0812">Transmembrane</keyword>
<accession>A0A6V4MVL1</accession>
<name>A0A6V4MVL1_9EUKA</name>
<feature type="transmembrane region" description="Helical" evidence="1">
    <location>
        <begin position="61"/>
        <end position="81"/>
    </location>
</feature>
<reference evidence="2" key="1">
    <citation type="submission" date="2021-01" db="EMBL/GenBank/DDBJ databases">
        <authorList>
            <person name="Corre E."/>
            <person name="Pelletier E."/>
            <person name="Niang G."/>
            <person name="Scheremetjew M."/>
            <person name="Finn R."/>
            <person name="Kale V."/>
            <person name="Holt S."/>
            <person name="Cochrane G."/>
            <person name="Meng A."/>
            <person name="Brown T."/>
            <person name="Cohen L."/>
        </authorList>
    </citation>
    <scope>NUCLEOTIDE SEQUENCE</scope>
    <source>
        <strain evidence="2">UIO037</strain>
    </source>
</reference>
<feature type="transmembrane region" description="Helical" evidence="1">
    <location>
        <begin position="237"/>
        <end position="262"/>
    </location>
</feature>
<organism evidence="2">
    <name type="scientific">Prymnesium polylepis</name>
    <dbReference type="NCBI Taxonomy" id="72548"/>
    <lineage>
        <taxon>Eukaryota</taxon>
        <taxon>Haptista</taxon>
        <taxon>Haptophyta</taxon>
        <taxon>Prymnesiophyceae</taxon>
        <taxon>Prymnesiales</taxon>
        <taxon>Prymnesiaceae</taxon>
        <taxon>Prymnesium</taxon>
    </lineage>
</organism>
<evidence type="ECO:0000313" key="2">
    <source>
        <dbReference type="EMBL" id="CAE2230713.1"/>
    </source>
</evidence>
<protein>
    <submittedName>
        <fullName evidence="2">Uncharacterized protein</fullName>
    </submittedName>
</protein>
<proteinExistence type="predicted"/>
<dbReference type="EMBL" id="HBKO01024755">
    <property type="protein sequence ID" value="CAE2230713.1"/>
    <property type="molecule type" value="Transcribed_RNA"/>
</dbReference>
<keyword evidence="1" id="KW-1133">Transmembrane helix</keyword>
<dbReference type="PANTHER" id="PTHR21540:SF3">
    <property type="entry name" value="E3 UBIQUITIN-PROTEIN LIGASE ZSWIM2"/>
    <property type="match status" value="1"/>
</dbReference>
<dbReference type="GO" id="GO:0061630">
    <property type="term" value="F:ubiquitin protein ligase activity"/>
    <property type="evidence" value="ECO:0007669"/>
    <property type="project" value="InterPro"/>
</dbReference>
<gene>
    <name evidence="2" type="ORF">CPOL0286_LOCUS11244</name>
</gene>
<feature type="transmembrane region" description="Helical" evidence="1">
    <location>
        <begin position="148"/>
        <end position="168"/>
    </location>
</feature>
<evidence type="ECO:0000256" key="1">
    <source>
        <dbReference type="SAM" id="Phobius"/>
    </source>
</evidence>
<dbReference type="InterPro" id="IPR039903">
    <property type="entry name" value="Zswim2"/>
</dbReference>